<dbReference type="Proteomes" id="UP000020681">
    <property type="component" value="Unassembled WGS sequence"/>
</dbReference>
<proteinExistence type="predicted"/>
<comment type="caution">
    <text evidence="1">The sequence shown here is derived from an EMBL/GenBank/DDBJ whole genome shotgun (WGS) entry which is preliminary data.</text>
</comment>
<protein>
    <submittedName>
        <fullName evidence="1">Uncharacterized protein</fullName>
    </submittedName>
</protein>
<name>A0ABN0R7G0_MYCUL</name>
<keyword evidence="2" id="KW-1185">Reference proteome</keyword>
<organism evidence="1 2">
    <name type="scientific">Mycobacterium ulcerans str. Harvey</name>
    <dbReference type="NCBI Taxonomy" id="1299332"/>
    <lineage>
        <taxon>Bacteria</taxon>
        <taxon>Bacillati</taxon>
        <taxon>Actinomycetota</taxon>
        <taxon>Actinomycetes</taxon>
        <taxon>Mycobacteriales</taxon>
        <taxon>Mycobacteriaceae</taxon>
        <taxon>Mycobacterium</taxon>
        <taxon>Mycobacterium ulcerans group</taxon>
    </lineage>
</organism>
<sequence length="43" mass="4248">MRAGAGAYGAAEAAGASSLQSLETDLLGLINPPTMALFGRALI</sequence>
<accession>A0ABN0R7G0</accession>
<evidence type="ECO:0000313" key="1">
    <source>
        <dbReference type="EMBL" id="EUA93033.1"/>
    </source>
</evidence>
<reference evidence="1 2" key="1">
    <citation type="submission" date="2014-01" db="EMBL/GenBank/DDBJ databases">
        <authorList>
            <person name="Dobos K."/>
            <person name="Lenaerts A."/>
            <person name="Ordway D."/>
            <person name="DeGroote M.A."/>
            <person name="Parker T."/>
            <person name="Sizemore C."/>
            <person name="Tallon L.J."/>
            <person name="Sadzewicz L.K."/>
            <person name="Sengamalay N."/>
            <person name="Fraser C.M."/>
            <person name="Hine E."/>
            <person name="Shefchek K.A."/>
            <person name="Das S.P."/>
            <person name="Tettelin H."/>
        </authorList>
    </citation>
    <scope>NUCLEOTIDE SEQUENCE [LARGE SCALE GENOMIC DNA]</scope>
    <source>
        <strain evidence="1 2">Harvey</strain>
    </source>
</reference>
<feature type="non-terminal residue" evidence="1">
    <location>
        <position position="43"/>
    </location>
</feature>
<evidence type="ECO:0000313" key="2">
    <source>
        <dbReference type="Proteomes" id="UP000020681"/>
    </source>
</evidence>
<dbReference type="EMBL" id="JAOL01000068">
    <property type="protein sequence ID" value="EUA93033.1"/>
    <property type="molecule type" value="Genomic_DNA"/>
</dbReference>
<gene>
    <name evidence="1" type="ORF">I551_0435</name>
</gene>